<sequence>MTRKKRQEEHVNHERWLVSYADFITLLFAFFVVMYSISSVNDGKYRVLSDTLIAAFNTPPKSVIPINVGKTSTSNNLSPKDKVSLIELKPIKSNREKELDNIETSLNKSLKTLIKDKSVKVTQTENGISVEMDASIIYISGSSNIEIDAIPILQKIARILAPLKNSVEVEGHTDNIPIHNVFYPTNWELSAARAARVVNLFANSGVKPSRLMAIGFGEFRPIASNKTNQGRKKNRRVNVVIRNNKESNNLLDNLPKSNQN</sequence>
<organism evidence="9">
    <name type="scientific">hydrothermal vent metagenome</name>
    <dbReference type="NCBI Taxonomy" id="652676"/>
    <lineage>
        <taxon>unclassified sequences</taxon>
        <taxon>metagenomes</taxon>
        <taxon>ecological metagenomes</taxon>
    </lineage>
</organism>
<accession>A0A3B0ZUV7</accession>
<comment type="subcellular location">
    <subcellularLocation>
        <location evidence="1">Cell membrane</location>
        <topology evidence="1">Single-pass membrane protein</topology>
    </subcellularLocation>
</comment>
<evidence type="ECO:0000256" key="3">
    <source>
        <dbReference type="ARBA" id="ARBA00022475"/>
    </source>
</evidence>
<dbReference type="InterPro" id="IPR036737">
    <property type="entry name" value="OmpA-like_sf"/>
</dbReference>
<keyword evidence="5 7" id="KW-1133">Transmembrane helix</keyword>
<keyword evidence="4 7" id="KW-0812">Transmembrane</keyword>
<keyword evidence="3" id="KW-1003">Cell membrane</keyword>
<protein>
    <submittedName>
        <fullName evidence="9">Flagellar motor rotation protein MotB</fullName>
    </submittedName>
</protein>
<evidence type="ECO:0000256" key="2">
    <source>
        <dbReference type="ARBA" id="ARBA00008914"/>
    </source>
</evidence>
<keyword evidence="6 7" id="KW-0472">Membrane</keyword>
<dbReference type="InterPro" id="IPR025713">
    <property type="entry name" value="MotB-like_N_dom"/>
</dbReference>
<feature type="domain" description="OmpA-like" evidence="8">
    <location>
        <begin position="125"/>
        <end position="245"/>
    </location>
</feature>
<evidence type="ECO:0000313" key="9">
    <source>
        <dbReference type="EMBL" id="VAW92990.1"/>
    </source>
</evidence>
<dbReference type="CDD" id="cd07185">
    <property type="entry name" value="OmpA_C-like"/>
    <property type="match status" value="1"/>
</dbReference>
<dbReference type="InterPro" id="IPR006665">
    <property type="entry name" value="OmpA-like"/>
</dbReference>
<gene>
    <name evidence="9" type="ORF">MNBD_GAMMA22-567</name>
</gene>
<proteinExistence type="inferred from homology"/>
<dbReference type="SUPFAM" id="SSF103088">
    <property type="entry name" value="OmpA-like"/>
    <property type="match status" value="1"/>
</dbReference>
<reference evidence="9" key="1">
    <citation type="submission" date="2018-06" db="EMBL/GenBank/DDBJ databases">
        <authorList>
            <person name="Zhirakovskaya E."/>
        </authorList>
    </citation>
    <scope>NUCLEOTIDE SEQUENCE</scope>
</reference>
<comment type="similarity">
    <text evidence="2">Belongs to the MotB family.</text>
</comment>
<keyword evidence="9" id="KW-0282">Flagellum</keyword>
<evidence type="ECO:0000256" key="5">
    <source>
        <dbReference type="ARBA" id="ARBA00022989"/>
    </source>
</evidence>
<dbReference type="GO" id="GO:0005886">
    <property type="term" value="C:plasma membrane"/>
    <property type="evidence" value="ECO:0007669"/>
    <property type="project" value="UniProtKB-SubCell"/>
</dbReference>
<evidence type="ECO:0000256" key="7">
    <source>
        <dbReference type="SAM" id="Phobius"/>
    </source>
</evidence>
<dbReference type="PROSITE" id="PS51123">
    <property type="entry name" value="OMPA_2"/>
    <property type="match status" value="1"/>
</dbReference>
<dbReference type="Gene3D" id="3.30.1330.60">
    <property type="entry name" value="OmpA-like domain"/>
    <property type="match status" value="1"/>
</dbReference>
<evidence type="ECO:0000256" key="1">
    <source>
        <dbReference type="ARBA" id="ARBA00004162"/>
    </source>
</evidence>
<keyword evidence="9" id="KW-0969">Cilium</keyword>
<evidence type="ECO:0000259" key="8">
    <source>
        <dbReference type="PROSITE" id="PS51123"/>
    </source>
</evidence>
<dbReference type="AlphaFoldDB" id="A0A3B0ZUV7"/>
<name>A0A3B0ZUV7_9ZZZZ</name>
<feature type="transmembrane region" description="Helical" evidence="7">
    <location>
        <begin position="20"/>
        <end position="37"/>
    </location>
</feature>
<dbReference type="Pfam" id="PF00691">
    <property type="entry name" value="OmpA"/>
    <property type="match status" value="1"/>
</dbReference>
<dbReference type="PANTHER" id="PTHR30329">
    <property type="entry name" value="STATOR ELEMENT OF FLAGELLAR MOTOR COMPLEX"/>
    <property type="match status" value="1"/>
</dbReference>
<evidence type="ECO:0000256" key="6">
    <source>
        <dbReference type="ARBA" id="ARBA00023136"/>
    </source>
</evidence>
<keyword evidence="9" id="KW-0966">Cell projection</keyword>
<evidence type="ECO:0000256" key="4">
    <source>
        <dbReference type="ARBA" id="ARBA00022692"/>
    </source>
</evidence>
<dbReference type="NCBIfam" id="NF006541">
    <property type="entry name" value="PRK09038.1"/>
    <property type="match status" value="1"/>
</dbReference>
<dbReference type="InterPro" id="IPR050330">
    <property type="entry name" value="Bact_OuterMem_StrucFunc"/>
</dbReference>
<dbReference type="EMBL" id="UOFS01000013">
    <property type="protein sequence ID" value="VAW92990.1"/>
    <property type="molecule type" value="Genomic_DNA"/>
</dbReference>
<dbReference type="Pfam" id="PF13677">
    <property type="entry name" value="MotB_plug"/>
    <property type="match status" value="1"/>
</dbReference>
<dbReference type="PANTHER" id="PTHR30329:SF20">
    <property type="entry name" value="EXPORTED PROTEIN"/>
    <property type="match status" value="1"/>
</dbReference>